<feature type="transmembrane region" description="Helical" evidence="2">
    <location>
        <begin position="305"/>
        <end position="322"/>
    </location>
</feature>
<sequence>MPLTIRQAFNPKSNSIGFLRWLMAFAVIFSHAGPLAGFYGGHDLGLQFTTEQSLGGVAVCGFFFLSGFLITKSRQGSSTIFRYFWRRILRIFPAFWAALLVTAFVLGPIAYIHTYGSATNYWSPTVDSPFRYFTDNMFLRMNQPNIAGMGSTIPLGHAGGFNWNGSAWTLIYEFKGYAIIGIFGLLGILKFRWLVATFAGFMVVLNTMTWAGFGDFTKFAPFLNDYKNIMVLMPFAVGMVFALFDDVIRIDDRIAVAALALAAFTYFSGAGWLLYGQFGFVYVLMWCAIRIPLTRWDVHADLSYGIYIFAWPIMQFSAYFGLQKAGWWVYHICIVAAIHLVAFASWHLIEKRAMSLKSWTPSLLAAAQKKAGPLNDKIKRSLVNPNFSSSRYAQKLRDIDNQLTTSVGQAPSAISGDSQPNQTRRSAGSTDRA</sequence>
<feature type="transmembrane region" description="Helical" evidence="2">
    <location>
        <begin position="167"/>
        <end position="186"/>
    </location>
</feature>
<feature type="region of interest" description="Disordered" evidence="1">
    <location>
        <begin position="408"/>
        <end position="433"/>
    </location>
</feature>
<dbReference type="EMBL" id="PVUE01000001">
    <property type="protein sequence ID" value="PRZ44369.1"/>
    <property type="molecule type" value="Genomic_DNA"/>
</dbReference>
<dbReference type="GO" id="GO:0000271">
    <property type="term" value="P:polysaccharide biosynthetic process"/>
    <property type="evidence" value="ECO:0007669"/>
    <property type="project" value="TreeGrafter"/>
</dbReference>
<comment type="caution">
    <text evidence="4">The sequence shown here is derived from an EMBL/GenBank/DDBJ whole genome shotgun (WGS) entry which is preliminary data.</text>
</comment>
<protein>
    <submittedName>
        <fullName evidence="4">Peptidoglycan/LPS O-acetylase OafA/YrhL</fullName>
    </submittedName>
</protein>
<keyword evidence="2" id="KW-0472">Membrane</keyword>
<dbReference type="InterPro" id="IPR002656">
    <property type="entry name" value="Acyl_transf_3_dom"/>
</dbReference>
<keyword evidence="5" id="KW-1185">Reference proteome</keyword>
<evidence type="ECO:0000313" key="5">
    <source>
        <dbReference type="Proteomes" id="UP000237752"/>
    </source>
</evidence>
<dbReference type="AlphaFoldDB" id="A0A2T1A6Z0"/>
<feature type="transmembrane region" description="Helical" evidence="2">
    <location>
        <begin position="21"/>
        <end position="41"/>
    </location>
</feature>
<dbReference type="OrthoDB" id="9796461at2"/>
<feature type="transmembrane region" description="Helical" evidence="2">
    <location>
        <begin position="226"/>
        <end position="244"/>
    </location>
</feature>
<evidence type="ECO:0000256" key="1">
    <source>
        <dbReference type="SAM" id="MobiDB-lite"/>
    </source>
</evidence>
<dbReference type="PANTHER" id="PTHR23028:SF53">
    <property type="entry name" value="ACYL_TRANSF_3 DOMAIN-CONTAINING PROTEIN"/>
    <property type="match status" value="1"/>
</dbReference>
<proteinExistence type="predicted"/>
<feature type="transmembrane region" description="Helical" evidence="2">
    <location>
        <begin position="256"/>
        <end position="274"/>
    </location>
</feature>
<accession>A0A2T1A6Z0</accession>
<dbReference type="GO" id="GO:0016020">
    <property type="term" value="C:membrane"/>
    <property type="evidence" value="ECO:0007669"/>
    <property type="project" value="TreeGrafter"/>
</dbReference>
<dbReference type="Pfam" id="PF01757">
    <property type="entry name" value="Acyl_transf_3"/>
    <property type="match status" value="1"/>
</dbReference>
<reference evidence="4 5" key="1">
    <citation type="submission" date="2018-03" db="EMBL/GenBank/DDBJ databases">
        <title>Genomic Encyclopedia of Archaeal and Bacterial Type Strains, Phase II (KMG-II): from individual species to whole genera.</title>
        <authorList>
            <person name="Goeker M."/>
        </authorList>
    </citation>
    <scope>NUCLEOTIDE SEQUENCE [LARGE SCALE GENOMIC DNA]</scope>
    <source>
        <strain evidence="4 5">DSM 100065</strain>
    </source>
</reference>
<feature type="transmembrane region" description="Helical" evidence="2">
    <location>
        <begin position="91"/>
        <end position="112"/>
    </location>
</feature>
<feature type="transmembrane region" description="Helical" evidence="2">
    <location>
        <begin position="53"/>
        <end position="70"/>
    </location>
</feature>
<feature type="domain" description="Acyltransferase 3" evidence="3">
    <location>
        <begin position="15"/>
        <end position="344"/>
    </location>
</feature>
<dbReference type="Proteomes" id="UP000237752">
    <property type="component" value="Unassembled WGS sequence"/>
</dbReference>
<name>A0A2T1A6Z0_9ACTN</name>
<dbReference type="GO" id="GO:0016747">
    <property type="term" value="F:acyltransferase activity, transferring groups other than amino-acyl groups"/>
    <property type="evidence" value="ECO:0007669"/>
    <property type="project" value="InterPro"/>
</dbReference>
<dbReference type="RefSeq" id="WP_106347390.1">
    <property type="nucleotide sequence ID" value="NZ_PVUE01000001.1"/>
</dbReference>
<feature type="transmembrane region" description="Helical" evidence="2">
    <location>
        <begin position="328"/>
        <end position="349"/>
    </location>
</feature>
<feature type="compositionally biased region" description="Polar residues" evidence="1">
    <location>
        <begin position="415"/>
        <end position="433"/>
    </location>
</feature>
<evidence type="ECO:0000256" key="2">
    <source>
        <dbReference type="SAM" id="Phobius"/>
    </source>
</evidence>
<evidence type="ECO:0000313" key="4">
    <source>
        <dbReference type="EMBL" id="PRZ44369.1"/>
    </source>
</evidence>
<keyword evidence="2" id="KW-0812">Transmembrane</keyword>
<feature type="transmembrane region" description="Helical" evidence="2">
    <location>
        <begin position="193"/>
        <end position="214"/>
    </location>
</feature>
<dbReference type="PANTHER" id="PTHR23028">
    <property type="entry name" value="ACETYLTRANSFERASE"/>
    <property type="match status" value="1"/>
</dbReference>
<keyword evidence="2" id="KW-1133">Transmembrane helix</keyword>
<dbReference type="InterPro" id="IPR050879">
    <property type="entry name" value="Acyltransferase_3"/>
</dbReference>
<evidence type="ECO:0000259" key="3">
    <source>
        <dbReference type="Pfam" id="PF01757"/>
    </source>
</evidence>
<gene>
    <name evidence="4" type="ORF">CLV47_101495</name>
</gene>
<organism evidence="4 5">
    <name type="scientific">Antricoccus suffuscus</name>
    <dbReference type="NCBI Taxonomy" id="1629062"/>
    <lineage>
        <taxon>Bacteria</taxon>
        <taxon>Bacillati</taxon>
        <taxon>Actinomycetota</taxon>
        <taxon>Actinomycetes</taxon>
        <taxon>Geodermatophilales</taxon>
        <taxon>Antricoccaceae</taxon>
        <taxon>Antricoccus</taxon>
    </lineage>
</organism>